<keyword evidence="1 8" id="KW-0645">Protease</keyword>
<dbReference type="GO" id="GO:0030163">
    <property type="term" value="P:protein catabolic process"/>
    <property type="evidence" value="ECO:0007669"/>
    <property type="project" value="InterPro"/>
</dbReference>
<evidence type="ECO:0000256" key="7">
    <source>
        <dbReference type="PIRSR" id="PIRSR001174-2"/>
    </source>
</evidence>
<reference evidence="12 13" key="1">
    <citation type="submission" date="2020-12" db="EMBL/GenBank/DDBJ databases">
        <title>Metabolic potential, ecology and presence of endohyphal bacteria is reflected in genomic diversity of Mucoromycotina.</title>
        <authorList>
            <person name="Muszewska A."/>
            <person name="Okrasinska A."/>
            <person name="Steczkiewicz K."/>
            <person name="Drgas O."/>
            <person name="Orlowska M."/>
            <person name="Perlinska-Lenart U."/>
            <person name="Aleksandrzak-Piekarczyk T."/>
            <person name="Szatraj K."/>
            <person name="Zielenkiewicz U."/>
            <person name="Pilsyk S."/>
            <person name="Malc E."/>
            <person name="Mieczkowski P."/>
            <person name="Kruszewska J.S."/>
            <person name="Biernat P."/>
            <person name="Pawlowska J."/>
        </authorList>
    </citation>
    <scope>NUCLEOTIDE SEQUENCE [LARGE SCALE GENOMIC DNA]</scope>
    <source>
        <strain evidence="12 13">CBS 142.35</strain>
    </source>
</reference>
<dbReference type="Gene3D" id="3.30.230.10">
    <property type="match status" value="1"/>
</dbReference>
<dbReference type="GO" id="GO:0016887">
    <property type="term" value="F:ATP hydrolysis activity"/>
    <property type="evidence" value="ECO:0007669"/>
    <property type="project" value="InterPro"/>
</dbReference>
<evidence type="ECO:0000256" key="10">
    <source>
        <dbReference type="RuleBase" id="RU000592"/>
    </source>
</evidence>
<proteinExistence type="inferred from homology"/>
<name>A0A8H7VS01_9FUNG</name>
<dbReference type="Gene3D" id="1.20.5.5270">
    <property type="match status" value="1"/>
</dbReference>
<dbReference type="AlphaFoldDB" id="A0A8H7VS01"/>
<keyword evidence="2 7" id="KW-0547">Nucleotide-binding</keyword>
<feature type="non-terminal residue" evidence="12">
    <location>
        <position position="1"/>
    </location>
</feature>
<sequence length="880" mass="98342">MSLPDQLPILPLYDKVLLPSIVTNYTLSDAEAKHLIKNDFIVCIPLMKNPRGNTIAGLNDDLGRLYHFGCTAEILNVDQSLPGTTVLHVQGLCRSRVTDIVYEGTSFEALVTHHFVMDDDNGREEDKYNKNNGCNSTKINQEANEAQFRVLCKEYITRMQELGIADAILLQLTRSMANEPLPSIISLLLYLTESATFDDKLSALEAVHYQQLLELAIKVVSCHLQTLRTSTEMQQTVEQALDHHRREFYLRHQFHRIERKHNNHFVLPQQQQQLRSTRKNNNPYNIIFKTNNNNRNTNVTNIITSSNEDDEELADLVRQLNQANLPTYATSVVSRDIKRLRKLTPSTPESGILRSYLELVASLPWQQQLATTTTYTDDVSITVAQKHLDTDHYGLGQVKRRILEYLSVIKVKKDLSPPILCLVGPPGVGKTTLARSIATALNRKFYRMSLGSIRDEADIRGHRRTYVAAMPGLLINGMRKCGVKNPVILLDEIDKMVQNSNQGDPAAAMLEVLDPSQNISFMDHFLNIPFDLSQVLFIATANSMESIPGPLLDRMEVVHLSGYTTDEKMHIARSYLWPKQIEAHGLGKMGITLSDSALLYIIEHYTQESGVRNLDRNMASLCRYRCKEYADMAEKSETKKLQQLHLSQSSSSSLLLSSDLKPKIEIDDIHVILGAPLYDFDMVDGEEAVPGVVFGLAYTQGGMGGILPIEVNQMPGRGRLTLTGSLGDVLKESAYIALSWIKSNAYALGLTASRKDELLSDMDLHIHLAAGAVRKDGPSAGITMVTAIISLLSGKSVPKTTAMTGEITLRGQIRSIGGVKEKVISAHRAGIERILLPATNQREVLQDVPENIRQSIRFIYCKSLWDAVEAIFDYDGLHTM</sequence>
<dbReference type="InterPro" id="IPR003959">
    <property type="entry name" value="ATPase_AAA_core"/>
</dbReference>
<dbReference type="Gene3D" id="1.20.58.1480">
    <property type="match status" value="1"/>
</dbReference>
<dbReference type="InterPro" id="IPR003593">
    <property type="entry name" value="AAA+_ATPase"/>
</dbReference>
<dbReference type="Pfam" id="PF05362">
    <property type="entry name" value="Lon_C"/>
    <property type="match status" value="1"/>
</dbReference>
<dbReference type="EMBL" id="JAEPRB010000015">
    <property type="protein sequence ID" value="KAG2226628.1"/>
    <property type="molecule type" value="Genomic_DNA"/>
</dbReference>
<feature type="domain" description="Lon proteolytic" evidence="11">
    <location>
        <begin position="687"/>
        <end position="874"/>
    </location>
</feature>
<dbReference type="InterPro" id="IPR054594">
    <property type="entry name" value="Lon_lid"/>
</dbReference>
<dbReference type="PRINTS" id="PR00830">
    <property type="entry name" value="ENDOLAPTASE"/>
</dbReference>
<dbReference type="Gene3D" id="2.30.130.40">
    <property type="entry name" value="LON domain-like"/>
    <property type="match status" value="1"/>
</dbReference>
<dbReference type="InterPro" id="IPR015947">
    <property type="entry name" value="PUA-like_sf"/>
</dbReference>
<dbReference type="PIRSF" id="PIRSF001174">
    <property type="entry name" value="Lon_proteas"/>
    <property type="match status" value="1"/>
</dbReference>
<dbReference type="InterPro" id="IPR020568">
    <property type="entry name" value="Ribosomal_Su5_D2-typ_SF"/>
</dbReference>
<dbReference type="GO" id="GO:0006508">
    <property type="term" value="P:proteolysis"/>
    <property type="evidence" value="ECO:0007669"/>
    <property type="project" value="UniProtKB-KW"/>
</dbReference>
<keyword evidence="13" id="KW-1185">Reference proteome</keyword>
<dbReference type="SUPFAM" id="SSF54211">
    <property type="entry name" value="Ribosomal protein S5 domain 2-like"/>
    <property type="match status" value="1"/>
</dbReference>
<dbReference type="SMART" id="SM00464">
    <property type="entry name" value="LON"/>
    <property type="match status" value="1"/>
</dbReference>
<dbReference type="Pfam" id="PF22667">
    <property type="entry name" value="Lon_lid"/>
    <property type="match status" value="1"/>
</dbReference>
<dbReference type="NCBIfam" id="TIGR00763">
    <property type="entry name" value="lon"/>
    <property type="match status" value="1"/>
</dbReference>
<dbReference type="Gene3D" id="1.10.8.60">
    <property type="match status" value="1"/>
</dbReference>
<dbReference type="Pfam" id="PF02190">
    <property type="entry name" value="LON_substr_bdg"/>
    <property type="match status" value="1"/>
</dbReference>
<dbReference type="InterPro" id="IPR046336">
    <property type="entry name" value="Lon_prtase_N_sf"/>
</dbReference>
<dbReference type="InterPro" id="IPR014721">
    <property type="entry name" value="Ribsml_uS5_D2-typ_fold_subgr"/>
</dbReference>
<protein>
    <recommendedName>
        <fullName evidence="10">Lon protease homolog</fullName>
        <ecNumber evidence="10">3.4.21.-</ecNumber>
    </recommendedName>
</protein>
<organism evidence="12 13">
    <name type="scientific">Circinella minor</name>
    <dbReference type="NCBI Taxonomy" id="1195481"/>
    <lineage>
        <taxon>Eukaryota</taxon>
        <taxon>Fungi</taxon>
        <taxon>Fungi incertae sedis</taxon>
        <taxon>Mucoromycota</taxon>
        <taxon>Mucoromycotina</taxon>
        <taxon>Mucoromycetes</taxon>
        <taxon>Mucorales</taxon>
        <taxon>Lichtheimiaceae</taxon>
        <taxon>Circinella</taxon>
    </lineage>
</organism>
<dbReference type="InterPro" id="IPR027065">
    <property type="entry name" value="Lon_Prtase"/>
</dbReference>
<dbReference type="Proteomes" id="UP000646827">
    <property type="component" value="Unassembled WGS sequence"/>
</dbReference>
<evidence type="ECO:0000256" key="4">
    <source>
        <dbReference type="ARBA" id="ARBA00022825"/>
    </source>
</evidence>
<evidence type="ECO:0000256" key="8">
    <source>
        <dbReference type="PROSITE-ProRule" id="PRU01122"/>
    </source>
</evidence>
<comment type="similarity">
    <text evidence="8 9">Belongs to the peptidase S16 family.</text>
</comment>
<evidence type="ECO:0000256" key="6">
    <source>
        <dbReference type="PIRSR" id="PIRSR001174-1"/>
    </source>
</evidence>
<dbReference type="CDD" id="cd19500">
    <property type="entry name" value="RecA-like_Lon"/>
    <property type="match status" value="1"/>
</dbReference>
<dbReference type="InterPro" id="IPR027417">
    <property type="entry name" value="P-loop_NTPase"/>
</dbReference>
<dbReference type="FunFam" id="3.40.50.300:FF:000382">
    <property type="entry name" value="Lon protease homolog 2, peroxisomal"/>
    <property type="match status" value="1"/>
</dbReference>
<dbReference type="GO" id="GO:0004252">
    <property type="term" value="F:serine-type endopeptidase activity"/>
    <property type="evidence" value="ECO:0007669"/>
    <property type="project" value="UniProtKB-UniRule"/>
</dbReference>
<gene>
    <name evidence="12" type="ORF">INT45_005114</name>
</gene>
<dbReference type="EC" id="3.4.21.-" evidence="10"/>
<evidence type="ECO:0000259" key="11">
    <source>
        <dbReference type="PROSITE" id="PS51786"/>
    </source>
</evidence>
<dbReference type="PANTHER" id="PTHR10046">
    <property type="entry name" value="ATP DEPENDENT LON PROTEASE FAMILY MEMBER"/>
    <property type="match status" value="1"/>
</dbReference>
<comment type="caution">
    <text evidence="12">The sequence shown here is derived from an EMBL/GenBank/DDBJ whole genome shotgun (WGS) entry which is preliminary data.</text>
</comment>
<dbReference type="PROSITE" id="PS01046">
    <property type="entry name" value="LON_SER"/>
    <property type="match status" value="1"/>
</dbReference>
<evidence type="ECO:0000313" key="12">
    <source>
        <dbReference type="EMBL" id="KAG2226628.1"/>
    </source>
</evidence>
<accession>A0A8H7VS01</accession>
<dbReference type="GO" id="GO:0005524">
    <property type="term" value="F:ATP binding"/>
    <property type="evidence" value="ECO:0007669"/>
    <property type="project" value="UniProtKB-KW"/>
</dbReference>
<keyword evidence="3 8" id="KW-0378">Hydrolase</keyword>
<dbReference type="SUPFAM" id="SSF52540">
    <property type="entry name" value="P-loop containing nucleoside triphosphate hydrolases"/>
    <property type="match status" value="1"/>
</dbReference>
<dbReference type="InterPro" id="IPR003111">
    <property type="entry name" value="Lon_prtase_N"/>
</dbReference>
<evidence type="ECO:0000256" key="2">
    <source>
        <dbReference type="ARBA" id="ARBA00022741"/>
    </source>
</evidence>
<feature type="binding site" evidence="7">
    <location>
        <begin position="424"/>
        <end position="431"/>
    </location>
    <ligand>
        <name>ATP</name>
        <dbReference type="ChEBI" id="CHEBI:30616"/>
    </ligand>
</feature>
<evidence type="ECO:0000256" key="5">
    <source>
        <dbReference type="ARBA" id="ARBA00022840"/>
    </source>
</evidence>
<evidence type="ECO:0000256" key="1">
    <source>
        <dbReference type="ARBA" id="ARBA00022670"/>
    </source>
</evidence>
<dbReference type="GO" id="GO:0004176">
    <property type="term" value="F:ATP-dependent peptidase activity"/>
    <property type="evidence" value="ECO:0007669"/>
    <property type="project" value="UniProtKB-UniRule"/>
</dbReference>
<dbReference type="SUPFAM" id="SSF88697">
    <property type="entry name" value="PUA domain-like"/>
    <property type="match status" value="1"/>
</dbReference>
<evidence type="ECO:0000256" key="9">
    <source>
        <dbReference type="RuleBase" id="RU000591"/>
    </source>
</evidence>
<evidence type="ECO:0000313" key="13">
    <source>
        <dbReference type="Proteomes" id="UP000646827"/>
    </source>
</evidence>
<dbReference type="OrthoDB" id="2411602at2759"/>
<dbReference type="PROSITE" id="PS51786">
    <property type="entry name" value="LON_PROTEOLYTIC"/>
    <property type="match status" value="1"/>
</dbReference>
<dbReference type="InterPro" id="IPR004815">
    <property type="entry name" value="Lon_bac/euk-typ"/>
</dbReference>
<keyword evidence="5 7" id="KW-0067">ATP-binding</keyword>
<dbReference type="InterPro" id="IPR008268">
    <property type="entry name" value="Peptidase_S16_AS"/>
</dbReference>
<dbReference type="InterPro" id="IPR008269">
    <property type="entry name" value="Lon_proteolytic"/>
</dbReference>
<keyword evidence="4 8" id="KW-0720">Serine protease</keyword>
<feature type="active site" evidence="6 8">
    <location>
        <position position="822"/>
    </location>
</feature>
<dbReference type="Gene3D" id="3.40.50.300">
    <property type="entry name" value="P-loop containing nucleotide triphosphate hydrolases"/>
    <property type="match status" value="1"/>
</dbReference>
<dbReference type="SMART" id="SM00382">
    <property type="entry name" value="AAA"/>
    <property type="match status" value="1"/>
</dbReference>
<dbReference type="Pfam" id="PF00004">
    <property type="entry name" value="AAA"/>
    <property type="match status" value="1"/>
</dbReference>
<feature type="active site" evidence="6 8">
    <location>
        <position position="779"/>
    </location>
</feature>
<evidence type="ECO:0000256" key="3">
    <source>
        <dbReference type="ARBA" id="ARBA00022801"/>
    </source>
</evidence>